<keyword evidence="2" id="KW-1185">Reference proteome</keyword>
<sequence length="56" mass="6587">MNRSKDDEYIDPAKLRSKNKRQLAEPMSKADTAFGIFEIIFYIPRLLIQVIRAIFN</sequence>
<dbReference type="Proteomes" id="UP000044136">
    <property type="component" value="Unassembled WGS sequence"/>
</dbReference>
<organism evidence="1 2">
    <name type="scientific">Jeotgalicoccus saudimassiliensis</name>
    <dbReference type="NCBI Taxonomy" id="1461582"/>
    <lineage>
        <taxon>Bacteria</taxon>
        <taxon>Bacillati</taxon>
        <taxon>Bacillota</taxon>
        <taxon>Bacilli</taxon>
        <taxon>Bacillales</taxon>
        <taxon>Staphylococcaceae</taxon>
        <taxon>Jeotgalicoccus</taxon>
    </lineage>
</organism>
<name>A0A078LYC8_9STAP</name>
<dbReference type="HOGENOM" id="CLU_3008220_0_0_9"/>
<evidence type="ECO:0000313" key="2">
    <source>
        <dbReference type="Proteomes" id="UP000044136"/>
    </source>
</evidence>
<gene>
    <name evidence="1" type="ORF">BN1048_00134</name>
</gene>
<proteinExistence type="predicted"/>
<dbReference type="AlphaFoldDB" id="A0A078LYC8"/>
<reference evidence="1 2" key="1">
    <citation type="submission" date="2014-07" db="EMBL/GenBank/DDBJ databases">
        <authorList>
            <person name="Urmite Genomes Urmite Genomes"/>
        </authorList>
    </citation>
    <scope>NUCLEOTIDE SEQUENCE [LARGE SCALE GENOMIC DNA]</scope>
    <source>
        <strain evidence="1 2">13MG44_air</strain>
    </source>
</reference>
<protein>
    <submittedName>
        <fullName evidence="1">Uncharacterized protein</fullName>
    </submittedName>
</protein>
<dbReference type="STRING" id="1461582.BN1048_00134"/>
<accession>A0A078LYC8</accession>
<dbReference type="EMBL" id="CCSE01000001">
    <property type="protein sequence ID" value="CDZ99015.1"/>
    <property type="molecule type" value="Genomic_DNA"/>
</dbReference>
<evidence type="ECO:0000313" key="1">
    <source>
        <dbReference type="EMBL" id="CDZ99015.1"/>
    </source>
</evidence>